<evidence type="ECO:0000256" key="1">
    <source>
        <dbReference type="SAM" id="MobiDB-lite"/>
    </source>
</evidence>
<evidence type="ECO:0008006" key="4">
    <source>
        <dbReference type="Google" id="ProtNLM"/>
    </source>
</evidence>
<dbReference type="Proteomes" id="UP001259832">
    <property type="component" value="Unassembled WGS sequence"/>
</dbReference>
<keyword evidence="3" id="KW-1185">Reference proteome</keyword>
<organism evidence="2 3">
    <name type="scientific">Phytophthora citrophthora</name>
    <dbReference type="NCBI Taxonomy" id="4793"/>
    <lineage>
        <taxon>Eukaryota</taxon>
        <taxon>Sar</taxon>
        <taxon>Stramenopiles</taxon>
        <taxon>Oomycota</taxon>
        <taxon>Peronosporomycetes</taxon>
        <taxon>Peronosporales</taxon>
        <taxon>Peronosporaceae</taxon>
        <taxon>Phytophthora</taxon>
    </lineage>
</organism>
<dbReference type="EMBL" id="JASMQC010000012">
    <property type="protein sequence ID" value="KAK1941564.1"/>
    <property type="molecule type" value="Genomic_DNA"/>
</dbReference>
<comment type="caution">
    <text evidence="2">The sequence shown here is derived from an EMBL/GenBank/DDBJ whole genome shotgun (WGS) entry which is preliminary data.</text>
</comment>
<feature type="compositionally biased region" description="Polar residues" evidence="1">
    <location>
        <begin position="77"/>
        <end position="93"/>
    </location>
</feature>
<name>A0AAD9GMH3_9STRA</name>
<protein>
    <recommendedName>
        <fullName evidence="4">Reverse transcriptase</fullName>
    </recommendedName>
</protein>
<evidence type="ECO:0000313" key="2">
    <source>
        <dbReference type="EMBL" id="KAK1941564.1"/>
    </source>
</evidence>
<sequence length="183" mass="20192">MTTPLITISPDRAPRGEAGGGETNESLPDRTREEEIEATARNPDFKIEIKPVSDADDVPMVADTPIPTPKDDKFCDSATNEPDPTSPQETENADQTRLHESGSFSAEDLTDNLAVVPEIPISTTEEVKIEDLQVGKPGSATPEEIEKLRHIIWQKRHLLIGTSSGGQGCHMRYRHWRCKPIAQ</sequence>
<feature type="region of interest" description="Disordered" evidence="1">
    <location>
        <begin position="1"/>
        <end position="96"/>
    </location>
</feature>
<feature type="compositionally biased region" description="Basic and acidic residues" evidence="1">
    <location>
        <begin position="43"/>
        <end position="53"/>
    </location>
</feature>
<reference evidence="2" key="1">
    <citation type="submission" date="2023-08" db="EMBL/GenBank/DDBJ databases">
        <title>Reference Genome Resource for the Citrus Pathogen Phytophthora citrophthora.</title>
        <authorList>
            <person name="Moller H."/>
            <person name="Coetzee B."/>
            <person name="Rose L.J."/>
            <person name="Van Niekerk J.M."/>
        </authorList>
    </citation>
    <scope>NUCLEOTIDE SEQUENCE</scope>
    <source>
        <strain evidence="2">STE-U-9442</strain>
    </source>
</reference>
<gene>
    <name evidence="2" type="ORF">P3T76_007430</name>
</gene>
<evidence type="ECO:0000313" key="3">
    <source>
        <dbReference type="Proteomes" id="UP001259832"/>
    </source>
</evidence>
<proteinExistence type="predicted"/>
<dbReference type="AlphaFoldDB" id="A0AAD9GMH3"/>
<accession>A0AAD9GMH3</accession>